<dbReference type="SMART" id="SM00530">
    <property type="entry name" value="HTH_XRE"/>
    <property type="match status" value="1"/>
</dbReference>
<accession>A0A1E5KTF2</accession>
<evidence type="ECO:0000313" key="4">
    <source>
        <dbReference type="Proteomes" id="UP000095256"/>
    </source>
</evidence>
<feature type="domain" description="HTH cro/C1-type" evidence="2">
    <location>
        <begin position="10"/>
        <end position="64"/>
    </location>
</feature>
<gene>
    <name evidence="3" type="ORF">BCR26_17570</name>
</gene>
<dbReference type="SUPFAM" id="SSF47413">
    <property type="entry name" value="lambda repressor-like DNA-binding domains"/>
    <property type="match status" value="1"/>
</dbReference>
<dbReference type="AlphaFoldDB" id="A0A1E5KTF2"/>
<dbReference type="STRING" id="762845.BCR26_17570"/>
<dbReference type="PROSITE" id="PS50943">
    <property type="entry name" value="HTH_CROC1"/>
    <property type="match status" value="1"/>
</dbReference>
<dbReference type="RefSeq" id="WP_069699900.1">
    <property type="nucleotide sequence ID" value="NZ_JAGGMA010000063.1"/>
</dbReference>
<reference evidence="3 4" key="1">
    <citation type="submission" date="2016-09" db="EMBL/GenBank/DDBJ databases">
        <authorList>
            <person name="Capua I."/>
            <person name="De Benedictis P."/>
            <person name="Joannis T."/>
            <person name="Lombin L.H."/>
            <person name="Cattoli G."/>
        </authorList>
    </citation>
    <scope>NUCLEOTIDE SEQUENCE [LARGE SCALE GENOMIC DNA]</scope>
    <source>
        <strain evidence="3 4">LMG 25899</strain>
    </source>
</reference>
<protein>
    <recommendedName>
        <fullName evidence="2">HTH cro/C1-type domain-containing protein</fullName>
    </recommendedName>
</protein>
<evidence type="ECO:0000259" key="2">
    <source>
        <dbReference type="PROSITE" id="PS50943"/>
    </source>
</evidence>
<keyword evidence="1" id="KW-0238">DNA-binding</keyword>
<sequence>MIKSNLAENIKKYRKKESLTQVELAEKLDISKHSVISYEKGMTFPSSDILEKMMDLFGVTPNELFFPMNIRNKEITDKEAKIRELEVYRENVLNTVKEIEESASYIEYEQPVFDQEGNIVEYRDIVISSAEQARGVLMDAIDLKNLDTDFLIEIFNMKIYEELKNLTEFD</sequence>
<dbReference type="InterPro" id="IPR010982">
    <property type="entry name" value="Lambda_DNA-bd_dom_sf"/>
</dbReference>
<comment type="caution">
    <text evidence="3">The sequence shown here is derived from an EMBL/GenBank/DDBJ whole genome shotgun (WGS) entry which is preliminary data.</text>
</comment>
<dbReference type="EMBL" id="MIEK01000059">
    <property type="protein sequence ID" value="OEH81133.1"/>
    <property type="molecule type" value="Genomic_DNA"/>
</dbReference>
<evidence type="ECO:0000313" key="3">
    <source>
        <dbReference type="EMBL" id="OEH81133.1"/>
    </source>
</evidence>
<dbReference type="InterPro" id="IPR001387">
    <property type="entry name" value="Cro/C1-type_HTH"/>
</dbReference>
<name>A0A1E5KTF2_9ENTE</name>
<proteinExistence type="predicted"/>
<dbReference type="Gene3D" id="1.10.260.40">
    <property type="entry name" value="lambda repressor-like DNA-binding domains"/>
    <property type="match status" value="1"/>
</dbReference>
<dbReference type="Proteomes" id="UP000095256">
    <property type="component" value="Unassembled WGS sequence"/>
</dbReference>
<dbReference type="Pfam" id="PF01381">
    <property type="entry name" value="HTH_3"/>
    <property type="match status" value="1"/>
</dbReference>
<dbReference type="CDD" id="cd00093">
    <property type="entry name" value="HTH_XRE"/>
    <property type="match status" value="1"/>
</dbReference>
<keyword evidence="4" id="KW-1185">Reference proteome</keyword>
<dbReference type="PANTHER" id="PTHR46558">
    <property type="entry name" value="TRACRIPTIONAL REGULATORY PROTEIN-RELATED-RELATED"/>
    <property type="match status" value="1"/>
</dbReference>
<dbReference type="GO" id="GO:0003677">
    <property type="term" value="F:DNA binding"/>
    <property type="evidence" value="ECO:0007669"/>
    <property type="project" value="UniProtKB-KW"/>
</dbReference>
<evidence type="ECO:0000256" key="1">
    <source>
        <dbReference type="ARBA" id="ARBA00023125"/>
    </source>
</evidence>
<dbReference type="PANTHER" id="PTHR46558:SF4">
    <property type="entry name" value="DNA-BIDING PHAGE PROTEIN"/>
    <property type="match status" value="1"/>
</dbReference>
<organism evidence="3 4">
    <name type="scientific">Enterococcus rivorum</name>
    <dbReference type="NCBI Taxonomy" id="762845"/>
    <lineage>
        <taxon>Bacteria</taxon>
        <taxon>Bacillati</taxon>
        <taxon>Bacillota</taxon>
        <taxon>Bacilli</taxon>
        <taxon>Lactobacillales</taxon>
        <taxon>Enterococcaceae</taxon>
        <taxon>Enterococcus</taxon>
    </lineage>
</organism>